<keyword evidence="8" id="KW-1015">Disulfide bond</keyword>
<dbReference type="GO" id="GO:0031982">
    <property type="term" value="C:vesicle"/>
    <property type="evidence" value="ECO:0007669"/>
    <property type="project" value="UniProtKB-ARBA"/>
</dbReference>
<keyword evidence="9" id="KW-0325">Glycoprotein</keyword>
<dbReference type="AlphaFoldDB" id="A0A3A3A9N7"/>
<evidence type="ECO:0000256" key="13">
    <source>
        <dbReference type="SAM" id="MobiDB-lite"/>
    </source>
</evidence>
<keyword evidence="4 12" id="KW-0336">GPI-anchor</keyword>
<feature type="region of interest" description="Disordered" evidence="13">
    <location>
        <begin position="479"/>
        <end position="513"/>
    </location>
</feature>
<keyword evidence="6 12" id="KW-0732">Signal</keyword>
<dbReference type="EC" id="2.4.1.-" evidence="12"/>
<dbReference type="Gene3D" id="3.20.20.80">
    <property type="entry name" value="Glycosidases"/>
    <property type="match status" value="1"/>
</dbReference>
<proteinExistence type="inferred from homology"/>
<reference evidence="17" key="1">
    <citation type="submission" date="2017-02" db="EMBL/GenBank/DDBJ databases">
        <authorList>
            <person name="Tafer H."/>
            <person name="Lopandic K."/>
        </authorList>
    </citation>
    <scope>NUCLEOTIDE SEQUENCE [LARGE SCALE GENOMIC DNA]</scope>
    <source>
        <strain evidence="17">CBS 366.77</strain>
    </source>
</reference>
<keyword evidence="5 12" id="KW-0808">Transferase</keyword>
<comment type="similarity">
    <text evidence="2 12">Belongs to the glycosyl hydrolase 72 family.</text>
</comment>
<dbReference type="GO" id="GO:0005886">
    <property type="term" value="C:plasma membrane"/>
    <property type="evidence" value="ECO:0007669"/>
    <property type="project" value="UniProtKB-SubCell"/>
</dbReference>
<feature type="compositionally biased region" description="Gly residues" evidence="13">
    <location>
        <begin position="489"/>
        <end position="501"/>
    </location>
</feature>
<dbReference type="Gene3D" id="1.20.58.1040">
    <property type="match status" value="1"/>
</dbReference>
<keyword evidence="14" id="KW-0812">Transmembrane</keyword>
<evidence type="ECO:0000256" key="9">
    <source>
        <dbReference type="ARBA" id="ARBA00023180"/>
    </source>
</evidence>
<evidence type="ECO:0000256" key="7">
    <source>
        <dbReference type="ARBA" id="ARBA00023136"/>
    </source>
</evidence>
<dbReference type="GO" id="GO:0071970">
    <property type="term" value="P:fungal-type cell wall (1-&gt;3)-beta-D-glucan biosynthetic process"/>
    <property type="evidence" value="ECO:0007669"/>
    <property type="project" value="TreeGrafter"/>
</dbReference>
<feature type="region of interest" description="Disordered" evidence="13">
    <location>
        <begin position="334"/>
        <end position="356"/>
    </location>
</feature>
<organism evidence="16 17">
    <name type="scientific">Aspergillus sclerotialis</name>
    <dbReference type="NCBI Taxonomy" id="2070753"/>
    <lineage>
        <taxon>Eukaryota</taxon>
        <taxon>Fungi</taxon>
        <taxon>Dikarya</taxon>
        <taxon>Ascomycota</taxon>
        <taxon>Pezizomycotina</taxon>
        <taxon>Eurotiomycetes</taxon>
        <taxon>Eurotiomycetidae</taxon>
        <taxon>Eurotiales</taxon>
        <taxon>Aspergillaceae</taxon>
        <taxon>Aspergillus</taxon>
        <taxon>Aspergillus subgen. Polypaecilum</taxon>
    </lineage>
</organism>
<evidence type="ECO:0000256" key="3">
    <source>
        <dbReference type="ARBA" id="ARBA00022475"/>
    </source>
</evidence>
<keyword evidence="3" id="KW-1003">Cell membrane</keyword>
<dbReference type="GO" id="GO:0098552">
    <property type="term" value="C:side of membrane"/>
    <property type="evidence" value="ECO:0007669"/>
    <property type="project" value="UniProtKB-KW"/>
</dbReference>
<dbReference type="SMART" id="SM00768">
    <property type="entry name" value="X8"/>
    <property type="match status" value="1"/>
</dbReference>
<evidence type="ECO:0000256" key="2">
    <source>
        <dbReference type="ARBA" id="ARBA00007528"/>
    </source>
</evidence>
<comment type="caution">
    <text evidence="16">The sequence shown here is derived from an EMBL/GenBank/DDBJ whole genome shotgun (WGS) entry which is preliminary data.</text>
</comment>
<evidence type="ECO:0000256" key="8">
    <source>
        <dbReference type="ARBA" id="ARBA00023157"/>
    </source>
</evidence>
<gene>
    <name evidence="16" type="ORF">PHISCL_00936</name>
</gene>
<keyword evidence="10 12" id="KW-0449">Lipoprotein</keyword>
<sequence>MKWSTLFTGLSLFVGGVFGDLPVIESKGSKLFYSSNGAQFYIRGIAYQQDYSADAATGNNPGVKYNDPLSDPDTCERDIPYLKQLRTNVIRTYAVDPTADHSKCMKMLDDAGIYVITDLASPQLSIQRDDPQWDIDLYKRYISVIDAFANYTNVIGFFAGNEVSNRANNSNSIAYVKAAVRDTKRYIKQKNYRSSLLVGYSTDDDPSVRADLADYINCGDQDEAIDMFGYNIYEWCGDSSFKNSGYSDRTTEFANYSVPAFFSEYGCNKIQPREFSDVPVLFGPQMNDVWSGGIVYMYFQEENDYGLVSVDNDKVKTLDDFSNLSSQIQKVTPTGVNSASYSPSHSPQPCPSVGSDWRSSNKLPPFPDAGLCSCMEDSLSCVVKDSVSDKKMSHLFGVVCGYGVCDGISGNSTSGEYGAYSMCNPKAKLSFAMDQYYQQQKKKGNGASACDFDGAASTKSATKTTGSCGDLIKEAGSAGTGTVTSLPTGGDGLNGNSGGGDESSTSTSSGTGSPMTVQAAVFPGMWQIGVYIGSAVVAGVGMIWL</sequence>
<dbReference type="InterPro" id="IPR017853">
    <property type="entry name" value="GH"/>
</dbReference>
<feature type="domain" description="X8" evidence="15">
    <location>
        <begin position="379"/>
        <end position="470"/>
    </location>
</feature>
<protein>
    <recommendedName>
        <fullName evidence="12">1,3-beta-glucanosyltransferase</fullName>
        <ecNumber evidence="12">2.4.1.-</ecNumber>
    </recommendedName>
</protein>
<dbReference type="Proteomes" id="UP000266188">
    <property type="component" value="Unassembled WGS sequence"/>
</dbReference>
<evidence type="ECO:0000259" key="15">
    <source>
        <dbReference type="SMART" id="SM00768"/>
    </source>
</evidence>
<accession>A0A3A3A9N7</accession>
<dbReference type="GO" id="GO:0042124">
    <property type="term" value="F:1,3-beta-glucanosyltransferase activity"/>
    <property type="evidence" value="ECO:0007669"/>
    <property type="project" value="TreeGrafter"/>
</dbReference>
<evidence type="ECO:0000313" key="16">
    <source>
        <dbReference type="EMBL" id="RJE26705.1"/>
    </source>
</evidence>
<comment type="function">
    <text evidence="11">Splits internally a 1,3-beta-glucan molecule and transfers the newly generated reducing end (the donor) to the non-reducing end of another 1,3-beta-glucan molecule (the acceptor) forming a 1,3-beta linkage, resulting in the elongation of 1,3-beta-glucan chains in the cell wall. Involved in cell wall morphogenesis.</text>
</comment>
<feature type="chain" id="PRO_5017104507" description="1,3-beta-glucanosyltransferase" evidence="12">
    <location>
        <begin position="20"/>
        <end position="545"/>
    </location>
</feature>
<evidence type="ECO:0000256" key="12">
    <source>
        <dbReference type="RuleBase" id="RU361209"/>
    </source>
</evidence>
<feature type="compositionally biased region" description="Polar residues" evidence="13">
    <location>
        <begin position="334"/>
        <end position="347"/>
    </location>
</feature>
<dbReference type="PANTHER" id="PTHR31468">
    <property type="entry name" value="1,3-BETA-GLUCANOSYLTRANSFERASE GAS1"/>
    <property type="match status" value="1"/>
</dbReference>
<dbReference type="GO" id="GO:0009277">
    <property type="term" value="C:fungal-type cell wall"/>
    <property type="evidence" value="ECO:0007669"/>
    <property type="project" value="UniProtKB-ARBA"/>
</dbReference>
<dbReference type="InterPro" id="IPR004886">
    <property type="entry name" value="Glucanosyltransferase"/>
</dbReference>
<dbReference type="SUPFAM" id="SSF51445">
    <property type="entry name" value="(Trans)glycosidases"/>
    <property type="match status" value="1"/>
</dbReference>
<dbReference type="PANTHER" id="PTHR31468:SF11">
    <property type="entry name" value="1,3-BETA-GLUCANOSYLTRANSFERASE"/>
    <property type="match status" value="1"/>
</dbReference>
<evidence type="ECO:0000256" key="6">
    <source>
        <dbReference type="ARBA" id="ARBA00022729"/>
    </source>
</evidence>
<dbReference type="OrthoDB" id="421038at2759"/>
<feature type="signal peptide" evidence="12">
    <location>
        <begin position="1"/>
        <end position="19"/>
    </location>
</feature>
<evidence type="ECO:0000256" key="10">
    <source>
        <dbReference type="ARBA" id="ARBA00023288"/>
    </source>
</evidence>
<dbReference type="FunFam" id="1.20.58.1040:FF:000005">
    <property type="entry name" value="1,3-beta-glucanosyltransferase"/>
    <property type="match status" value="1"/>
</dbReference>
<dbReference type="Pfam" id="PF07983">
    <property type="entry name" value="X8"/>
    <property type="match status" value="1"/>
</dbReference>
<keyword evidence="17" id="KW-1185">Reference proteome</keyword>
<dbReference type="InterPro" id="IPR012946">
    <property type="entry name" value="X8"/>
</dbReference>
<comment type="subcellular location">
    <subcellularLocation>
        <location evidence="1 12">Cell membrane</location>
        <topology evidence="1 12">Lipid-anchor</topology>
        <topology evidence="1 12">GPI-anchor</topology>
    </subcellularLocation>
</comment>
<dbReference type="FunFam" id="3.20.20.80:FF:000038">
    <property type="entry name" value="1,3-beta-glucanosyltransferase"/>
    <property type="match status" value="1"/>
</dbReference>
<feature type="transmembrane region" description="Helical" evidence="14">
    <location>
        <begin position="524"/>
        <end position="544"/>
    </location>
</feature>
<dbReference type="Pfam" id="PF03198">
    <property type="entry name" value="Glyco_hydro_72"/>
    <property type="match status" value="1"/>
</dbReference>
<evidence type="ECO:0000313" key="17">
    <source>
        <dbReference type="Proteomes" id="UP000266188"/>
    </source>
</evidence>
<evidence type="ECO:0000256" key="5">
    <source>
        <dbReference type="ARBA" id="ARBA00022679"/>
    </source>
</evidence>
<keyword evidence="7 12" id="KW-0472">Membrane</keyword>
<keyword evidence="14" id="KW-1133">Transmembrane helix</keyword>
<evidence type="ECO:0000256" key="1">
    <source>
        <dbReference type="ARBA" id="ARBA00004609"/>
    </source>
</evidence>
<evidence type="ECO:0000256" key="4">
    <source>
        <dbReference type="ARBA" id="ARBA00022622"/>
    </source>
</evidence>
<evidence type="ECO:0000256" key="14">
    <source>
        <dbReference type="SAM" id="Phobius"/>
    </source>
</evidence>
<evidence type="ECO:0000256" key="11">
    <source>
        <dbReference type="ARBA" id="ARBA00025026"/>
    </source>
</evidence>
<feature type="compositionally biased region" description="Low complexity" evidence="13">
    <location>
        <begin position="502"/>
        <end position="513"/>
    </location>
</feature>
<dbReference type="STRING" id="2070753.A0A3A3A9N7"/>
<dbReference type="GO" id="GO:0031505">
    <property type="term" value="P:fungal-type cell wall organization"/>
    <property type="evidence" value="ECO:0007669"/>
    <property type="project" value="TreeGrafter"/>
</dbReference>
<dbReference type="EMBL" id="MVGC01000016">
    <property type="protein sequence ID" value="RJE26705.1"/>
    <property type="molecule type" value="Genomic_DNA"/>
</dbReference>
<name>A0A3A3A9N7_9EURO</name>